<keyword evidence="4" id="KW-0653">Protein transport</keyword>
<dbReference type="InterPro" id="IPR029046">
    <property type="entry name" value="LolA/LolB/LppX"/>
</dbReference>
<name>A0A381MYR1_9ZZZZ</name>
<sequence length="205" mass="23281">MCKKNFLNYFILKITSNSRYLLLLLVFLSTLTIVSCNNIDSLDKAINWEDNQTKIISLTDYSIIGSISFKNTTDSFLGNYTINHQNNAEMLILRDFFGKQVFSSVSTDFASLLMELGIDFSSDELKTITSLNINLSSLLLANIPSERVDDMVMDQHGFPLKIYLNNHQVDFAQYQSINELMIPKKIVITGIGYQATFSIKNFSII</sequence>
<reference evidence="7" key="1">
    <citation type="submission" date="2018-05" db="EMBL/GenBank/DDBJ databases">
        <authorList>
            <person name="Lanie J.A."/>
            <person name="Ng W.-L."/>
            <person name="Kazmierczak K.M."/>
            <person name="Andrzejewski T.M."/>
            <person name="Davidsen T.M."/>
            <person name="Wayne K.J."/>
            <person name="Tettelin H."/>
            <person name="Glass J.I."/>
            <person name="Rusch D."/>
            <person name="Podicherti R."/>
            <person name="Tsui H.-C.T."/>
            <person name="Winkler M.E."/>
        </authorList>
    </citation>
    <scope>NUCLEOTIDE SEQUENCE</scope>
</reference>
<comment type="subcellular location">
    <subcellularLocation>
        <location evidence="1">Cell outer membrane</location>
    </subcellularLocation>
</comment>
<evidence type="ECO:0000256" key="2">
    <source>
        <dbReference type="ARBA" id="ARBA00011245"/>
    </source>
</evidence>
<evidence type="ECO:0000256" key="4">
    <source>
        <dbReference type="ARBA" id="ARBA00022927"/>
    </source>
</evidence>
<keyword evidence="5" id="KW-0472">Membrane</keyword>
<evidence type="ECO:0000313" key="7">
    <source>
        <dbReference type="EMBL" id="SUZ47379.1"/>
    </source>
</evidence>
<protein>
    <submittedName>
        <fullName evidence="7">Uncharacterized protein</fullName>
    </submittedName>
</protein>
<accession>A0A381MYR1</accession>
<dbReference type="AlphaFoldDB" id="A0A381MYR1"/>
<keyword evidence="6" id="KW-0143">Chaperone</keyword>
<organism evidence="7">
    <name type="scientific">marine metagenome</name>
    <dbReference type="NCBI Taxonomy" id="408172"/>
    <lineage>
        <taxon>unclassified sequences</taxon>
        <taxon>metagenomes</taxon>
        <taxon>ecological metagenomes</taxon>
    </lineage>
</organism>
<dbReference type="InterPro" id="IPR004565">
    <property type="entry name" value="OM_lipoprot_LolB"/>
</dbReference>
<evidence type="ECO:0000256" key="6">
    <source>
        <dbReference type="ARBA" id="ARBA00023186"/>
    </source>
</evidence>
<dbReference type="Gene3D" id="2.50.20.10">
    <property type="entry name" value="Lipoprotein localisation LolA/LolB/LppX"/>
    <property type="match status" value="1"/>
</dbReference>
<proteinExistence type="predicted"/>
<evidence type="ECO:0000256" key="1">
    <source>
        <dbReference type="ARBA" id="ARBA00004442"/>
    </source>
</evidence>
<evidence type="ECO:0000256" key="3">
    <source>
        <dbReference type="ARBA" id="ARBA00022448"/>
    </source>
</evidence>
<keyword evidence="3" id="KW-0813">Transport</keyword>
<dbReference type="EMBL" id="UINC01000012">
    <property type="protein sequence ID" value="SUZ47379.1"/>
    <property type="molecule type" value="Genomic_DNA"/>
</dbReference>
<dbReference type="Pfam" id="PF03550">
    <property type="entry name" value="LolB"/>
    <property type="match status" value="1"/>
</dbReference>
<gene>
    <name evidence="7" type="ORF">METZ01_LOCUS233</name>
</gene>
<dbReference type="SUPFAM" id="SSF89392">
    <property type="entry name" value="Prokaryotic lipoproteins and lipoprotein localization factors"/>
    <property type="match status" value="1"/>
</dbReference>
<dbReference type="GO" id="GO:0009279">
    <property type="term" value="C:cell outer membrane"/>
    <property type="evidence" value="ECO:0007669"/>
    <property type="project" value="UniProtKB-SubCell"/>
</dbReference>
<evidence type="ECO:0000256" key="5">
    <source>
        <dbReference type="ARBA" id="ARBA00023136"/>
    </source>
</evidence>
<comment type="subunit">
    <text evidence="2">Monomer.</text>
</comment>
<dbReference type="GO" id="GO:0015031">
    <property type="term" value="P:protein transport"/>
    <property type="evidence" value="ECO:0007669"/>
    <property type="project" value="UniProtKB-KW"/>
</dbReference>